<feature type="compositionally biased region" description="Basic and acidic residues" evidence="1">
    <location>
        <begin position="1"/>
        <end position="11"/>
    </location>
</feature>
<organism evidence="2 3">
    <name type="scientific">Actinokineospora diospyrosa</name>
    <dbReference type="NCBI Taxonomy" id="103728"/>
    <lineage>
        <taxon>Bacteria</taxon>
        <taxon>Bacillati</taxon>
        <taxon>Actinomycetota</taxon>
        <taxon>Actinomycetes</taxon>
        <taxon>Pseudonocardiales</taxon>
        <taxon>Pseudonocardiaceae</taxon>
        <taxon>Actinokineospora</taxon>
    </lineage>
</organism>
<gene>
    <name evidence="2" type="ORF">LV75_000514</name>
</gene>
<feature type="compositionally biased region" description="Pro residues" evidence="1">
    <location>
        <begin position="220"/>
        <end position="229"/>
    </location>
</feature>
<dbReference type="EMBL" id="JAMTCO010000001">
    <property type="protein sequence ID" value="MCP2268032.1"/>
    <property type="molecule type" value="Genomic_DNA"/>
</dbReference>
<reference evidence="2 3" key="1">
    <citation type="submission" date="2022-06" db="EMBL/GenBank/DDBJ databases">
        <title>Genomic Encyclopedia of Archaeal and Bacterial Type Strains, Phase II (KMG-II): from individual species to whole genera.</title>
        <authorList>
            <person name="Goeker M."/>
        </authorList>
    </citation>
    <scope>NUCLEOTIDE SEQUENCE [LARGE SCALE GENOMIC DNA]</scope>
    <source>
        <strain evidence="2 3">DSM 44255</strain>
    </source>
</reference>
<evidence type="ECO:0000313" key="2">
    <source>
        <dbReference type="EMBL" id="MCP2268032.1"/>
    </source>
</evidence>
<protein>
    <submittedName>
        <fullName evidence="2">Uncharacterized protein</fullName>
    </submittedName>
</protein>
<dbReference type="Proteomes" id="UP001205185">
    <property type="component" value="Unassembled WGS sequence"/>
</dbReference>
<comment type="caution">
    <text evidence="2">The sequence shown here is derived from an EMBL/GenBank/DDBJ whole genome shotgun (WGS) entry which is preliminary data.</text>
</comment>
<evidence type="ECO:0000256" key="1">
    <source>
        <dbReference type="SAM" id="MobiDB-lite"/>
    </source>
</evidence>
<proteinExistence type="predicted"/>
<keyword evidence="3" id="KW-1185">Reference proteome</keyword>
<feature type="compositionally biased region" description="Polar residues" evidence="1">
    <location>
        <begin position="198"/>
        <end position="210"/>
    </location>
</feature>
<sequence>MSPRRPGDPRLPHPVAHVSPPPLAEPRWRQPSPWPCRDPAQASSPHRARRTIAFGSPPQPRAKPEILAPQPKPRHAQDHLLQEPPIYSLPREPDRTGAAIMACGQQSTLWTTTCQASQPGPWTPGTCWCHLQSSARSSPTHKSSHWTLRTVGPIPAPGHSATRCYPNCRQVCPSPPDQRLDTRNQRCQLAFRQVRLSPPSQHLDSLSTWTVEPGGATRPPSGPPQPTYPAPGQSDPAVPSQPALVSPPSQRLDSRTRWCQVLDGVDLFCVGGRHP</sequence>
<name>A0ABT1I5X9_9PSEU</name>
<feature type="region of interest" description="Disordered" evidence="1">
    <location>
        <begin position="1"/>
        <end position="75"/>
    </location>
</feature>
<accession>A0ABT1I5X9</accession>
<feature type="region of interest" description="Disordered" evidence="1">
    <location>
        <begin position="198"/>
        <end position="255"/>
    </location>
</feature>
<evidence type="ECO:0000313" key="3">
    <source>
        <dbReference type="Proteomes" id="UP001205185"/>
    </source>
</evidence>